<evidence type="ECO:0000256" key="1">
    <source>
        <dbReference type="SAM" id="MobiDB-lite"/>
    </source>
</evidence>
<keyword evidence="2" id="KW-0808">Transferase</keyword>
<dbReference type="GO" id="GO:0032259">
    <property type="term" value="P:methylation"/>
    <property type="evidence" value="ECO:0007669"/>
    <property type="project" value="UniProtKB-KW"/>
</dbReference>
<accession>A0ABS7BT82</accession>
<proteinExistence type="predicted"/>
<dbReference type="SUPFAM" id="SSF53335">
    <property type="entry name" value="S-adenosyl-L-methionine-dependent methyltransferases"/>
    <property type="match status" value="1"/>
</dbReference>
<name>A0ABS7BT82_9SPHN</name>
<reference evidence="2 3" key="1">
    <citation type="submission" date="2021-07" db="EMBL/GenBank/DDBJ databases">
        <title>Sphingomonas sp.</title>
        <authorList>
            <person name="Feng G."/>
            <person name="Li J."/>
            <person name="Pan M."/>
        </authorList>
    </citation>
    <scope>NUCLEOTIDE SEQUENCE [LARGE SCALE GENOMIC DNA]</scope>
    <source>
        <strain evidence="2 3">RRHST34</strain>
    </source>
</reference>
<evidence type="ECO:0000313" key="3">
    <source>
        <dbReference type="Proteomes" id="UP000759103"/>
    </source>
</evidence>
<feature type="region of interest" description="Disordered" evidence="1">
    <location>
        <begin position="355"/>
        <end position="378"/>
    </location>
</feature>
<evidence type="ECO:0000313" key="2">
    <source>
        <dbReference type="EMBL" id="MBW6532692.1"/>
    </source>
</evidence>
<dbReference type="Proteomes" id="UP000759103">
    <property type="component" value="Unassembled WGS sequence"/>
</dbReference>
<gene>
    <name evidence="2" type="ORF">KZ820_18270</name>
</gene>
<sequence>MNAFRHATAEVVIRHGHMACGLGAGAAGMNAANPRVGPLRGRFECAGGIDVDEGAIRNFERLTGVKGTVMDLFSEAQYRAFHQRAPDPSWREATPLDIRRVFGRLDVLFASYPCKGFSGLLSARTAETAKYQALNDLTTRGMMLSLEAYRDDPVAIVAFENVPRIATARGARFLAQIDALYRAYGYVVSDVEDSIHDCGAIGGLAQRRKSFLRLFRHPSKVPNFIYQPAKKRLRGVGEVIGKLPMPGDPAAGVMHRVPALQWKTWVRLAFVPAGRDWRALNDLAVIDGRLRDFGIVPEQALRENALSVLDWSDTAPTLTSARAPAQGRFSVADVRVSADWNADVLGVRDWHQHAGTVTGRNGPTNGAHSVADPRPDYGASTHRNVLGVKRWSESAATVSGSPKPSAGAHAVADPRFDAHPKSVQLGVRPWSAPSPCIKADVSVGTGPYAISDPRKAAAAGQLGNVFRIVPIGDAGEPVTDPRPGYAAGTHRNILAVTDFSDTAKVVTGAVHPAGGALSVADPRPVGLSAGGRDQHGYNSQAHYGVLNWEDTSVAVPGYAKYDRGKWSVADPRLPDPEPLAALPAPNDRVVARIIATDGTWHRPFTTLELAALQSLFDPEQVFRFDGERDAWSMVQPFDLEGSSDAQKREWIGNAVPSAAAQGMAEEIGEALLLAKLGETFTLSEKAIWVSPLRMALAVDHAPIEAITHRQDLDWGEA</sequence>
<protein>
    <submittedName>
        <fullName evidence="2">DNA cytosine methyltransferase</fullName>
    </submittedName>
</protein>
<dbReference type="RefSeq" id="WP_219750281.1">
    <property type="nucleotide sequence ID" value="NZ_JAHXZN010000009.1"/>
</dbReference>
<feature type="compositionally biased region" description="Polar residues" evidence="1">
    <location>
        <begin position="358"/>
        <end position="367"/>
    </location>
</feature>
<organism evidence="2 3">
    <name type="scientific">Sphingomonas citri</name>
    <dbReference type="NCBI Taxonomy" id="2862499"/>
    <lineage>
        <taxon>Bacteria</taxon>
        <taxon>Pseudomonadati</taxon>
        <taxon>Pseudomonadota</taxon>
        <taxon>Alphaproteobacteria</taxon>
        <taxon>Sphingomonadales</taxon>
        <taxon>Sphingomonadaceae</taxon>
        <taxon>Sphingomonas</taxon>
    </lineage>
</organism>
<dbReference type="InterPro" id="IPR029063">
    <property type="entry name" value="SAM-dependent_MTases_sf"/>
</dbReference>
<keyword evidence="3" id="KW-1185">Reference proteome</keyword>
<dbReference type="EMBL" id="JAHXZN010000009">
    <property type="protein sequence ID" value="MBW6532692.1"/>
    <property type="molecule type" value="Genomic_DNA"/>
</dbReference>
<dbReference type="Gene3D" id="3.40.50.150">
    <property type="entry name" value="Vaccinia Virus protein VP39"/>
    <property type="match status" value="1"/>
</dbReference>
<keyword evidence="2" id="KW-0489">Methyltransferase</keyword>
<comment type="caution">
    <text evidence="2">The sequence shown here is derived from an EMBL/GenBank/DDBJ whole genome shotgun (WGS) entry which is preliminary data.</text>
</comment>
<dbReference type="GO" id="GO:0008168">
    <property type="term" value="F:methyltransferase activity"/>
    <property type="evidence" value="ECO:0007669"/>
    <property type="project" value="UniProtKB-KW"/>
</dbReference>